<dbReference type="InterPro" id="IPR002472">
    <property type="entry name" value="Palm_thioest"/>
</dbReference>
<dbReference type="HOGENOM" id="CLU_050129_0_0_1"/>
<dbReference type="InterPro" id="IPR029058">
    <property type="entry name" value="AB_hydrolase_fold"/>
</dbReference>
<accession>R4FKU8</accession>
<proteinExistence type="evidence at transcript level"/>
<dbReference type="EMBL" id="ACPB03003915">
    <property type="status" value="NOT_ANNOTATED_CDS"/>
    <property type="molecule type" value="Genomic_DNA"/>
</dbReference>
<keyword evidence="5" id="KW-0378">Hydrolase</keyword>
<dbReference type="SUPFAM" id="SSF53474">
    <property type="entry name" value="alpha/beta-Hydrolases"/>
    <property type="match status" value="1"/>
</dbReference>
<dbReference type="GeneID" id="141461694"/>
<dbReference type="OMA" id="KFVMVMF"/>
<dbReference type="eggNOG" id="KOG2541">
    <property type="taxonomic scope" value="Eukaryota"/>
</dbReference>
<evidence type="ECO:0000256" key="5">
    <source>
        <dbReference type="ARBA" id="ARBA00022801"/>
    </source>
</evidence>
<reference evidence="12" key="2">
    <citation type="submission" date="2015-04" db="EMBL/GenBank/DDBJ databases">
        <authorList>
            <person name="Wilson R.K."/>
            <person name="Warren W."/>
            <person name="Dotson E."/>
            <person name="Oliveira P.L."/>
        </authorList>
    </citation>
    <scope>NUCLEOTIDE SEQUENCE</scope>
</reference>
<dbReference type="PANTHER" id="PTHR11247:SF8">
    <property type="entry name" value="PALMITOYL-PROTEIN THIOESTERASE 1"/>
    <property type="match status" value="1"/>
</dbReference>
<dbReference type="Proteomes" id="UP000015103">
    <property type="component" value="Unassembled WGS sequence"/>
</dbReference>
<evidence type="ECO:0000256" key="2">
    <source>
        <dbReference type="ARBA" id="ARBA00012423"/>
    </source>
</evidence>
<evidence type="ECO:0000256" key="1">
    <source>
        <dbReference type="ARBA" id="ARBA00010758"/>
    </source>
</evidence>
<protein>
    <recommendedName>
        <fullName evidence="3">Palmitoyl-protein thioesterase 1</fullName>
        <ecNumber evidence="2">3.1.2.22</ecNumber>
    </recommendedName>
    <alternativeName>
        <fullName evidence="8">Palmitoyl-protein hydrolase 1</fullName>
    </alternativeName>
</protein>
<dbReference type="Gene3D" id="3.40.50.1820">
    <property type="entry name" value="alpha/beta hydrolase"/>
    <property type="match status" value="1"/>
</dbReference>
<keyword evidence="4" id="KW-0732">Signal</keyword>
<organism evidence="10">
    <name type="scientific">Rhodnius prolixus</name>
    <name type="common">Triatomid bug</name>
    <dbReference type="NCBI Taxonomy" id="13249"/>
    <lineage>
        <taxon>Eukaryota</taxon>
        <taxon>Metazoa</taxon>
        <taxon>Ecdysozoa</taxon>
        <taxon>Arthropoda</taxon>
        <taxon>Hexapoda</taxon>
        <taxon>Insecta</taxon>
        <taxon>Pterygota</taxon>
        <taxon>Neoptera</taxon>
        <taxon>Paraneoptera</taxon>
        <taxon>Hemiptera</taxon>
        <taxon>Heteroptera</taxon>
        <taxon>Panheteroptera</taxon>
        <taxon>Cimicomorpha</taxon>
        <taxon>Reduviidae</taxon>
        <taxon>Triatominae</taxon>
        <taxon>Rhodnius</taxon>
    </lineage>
</organism>
<evidence type="ECO:0000256" key="6">
    <source>
        <dbReference type="ARBA" id="ARBA00023157"/>
    </source>
</evidence>
<reference evidence="11" key="3">
    <citation type="submission" date="2015-05" db="UniProtKB">
        <authorList>
            <consortium name="EnsemblMetazoa"/>
        </authorList>
    </citation>
    <scope>IDENTIFICATION</scope>
</reference>
<name>R4FKU8_RHOPR</name>
<dbReference type="RefSeq" id="XP_073999038.1">
    <property type="nucleotide sequence ID" value="XM_074142937.1"/>
</dbReference>
<dbReference type="InParanoid" id="R4FKU8"/>
<evidence type="ECO:0000313" key="12">
    <source>
        <dbReference type="Proteomes" id="UP000015103"/>
    </source>
</evidence>
<evidence type="ECO:0000313" key="11">
    <source>
        <dbReference type="EnsemblMetazoa" id="RPRC007128-PA"/>
    </source>
</evidence>
<evidence type="ECO:0000313" key="10">
    <source>
        <dbReference type="EMBL" id="JAA75817.1"/>
    </source>
</evidence>
<dbReference type="GO" id="GO:0006898">
    <property type="term" value="P:receptor-mediated endocytosis"/>
    <property type="evidence" value="ECO:0007669"/>
    <property type="project" value="TreeGrafter"/>
</dbReference>
<dbReference type="Pfam" id="PF02089">
    <property type="entry name" value="Palm_thioest"/>
    <property type="match status" value="1"/>
</dbReference>
<dbReference type="EMBL" id="GAHY01001693">
    <property type="protein sequence ID" value="JAA75817.1"/>
    <property type="molecule type" value="mRNA"/>
</dbReference>
<evidence type="ECO:0000256" key="3">
    <source>
        <dbReference type="ARBA" id="ARBA00014212"/>
    </source>
</evidence>
<reference evidence="10" key="1">
    <citation type="submission" date="2013-04" db="EMBL/GenBank/DDBJ databases">
        <title>An insight into the transcriptome of the digestive tract of the blood sucking bug, Rhodnius prolixus.</title>
        <authorList>
            <person name="Ribeiro J.M.C."/>
            <person name="Genta F.A."/>
            <person name="Sorgine M.H.F."/>
            <person name="Paiva-Silva G.O."/>
            <person name="Majerowicz D."/>
            <person name="Medeiros M."/>
            <person name="Koerich L."/>
            <person name="Terra W.R."/>
            <person name="Ferreira C."/>
            <person name="Pimentel A.C."/>
            <person name="Bisch P.M."/>
            <person name="Diniz M.M.P."/>
            <person name="Nascimento R."/>
            <person name="Salmon D."/>
            <person name="Silber A.M."/>
            <person name="Alves M."/>
            <person name="Oliveira M.F."/>
            <person name="Gondim K.C."/>
            <person name="Silva Neto M.A.C."/>
            <person name="Atella G.C."/>
            <person name="Araujo H."/>
            <person name="Dias F.S."/>
            <person name="Polycarpo C.R."/>
            <person name="Fampa P."/>
            <person name="Melo A.C."/>
            <person name="Tanaka A.S."/>
            <person name="Balczun C."/>
            <person name="Oliveira J.H.M."/>
            <person name="Goncalves R."/>
            <person name="Lazoski C."/>
            <person name="Pereira M.A."/>
            <person name="Rivera-Pomar R."/>
            <person name="Diambra L."/>
            <person name="Schaub G.A."/>
            <person name="Garcia E.S."/>
            <person name="Azambuja P."/>
            <person name="Braz G.R.C."/>
            <person name="Oliveira P.L."/>
        </authorList>
    </citation>
    <scope>NUCLEOTIDE SEQUENCE</scope>
</reference>
<evidence type="ECO:0000256" key="7">
    <source>
        <dbReference type="ARBA" id="ARBA00023180"/>
    </source>
</evidence>
<dbReference type="VEuPathDB" id="VectorBase:RPRC007128"/>
<dbReference type="EnsemblMetazoa" id="RPRC007128-RA">
    <property type="protein sequence ID" value="RPRC007128-PA"/>
    <property type="gene ID" value="RPRC007128"/>
</dbReference>
<dbReference type="GO" id="GO:0008474">
    <property type="term" value="F:palmitoyl-(protein) hydrolase activity"/>
    <property type="evidence" value="ECO:0007669"/>
    <property type="project" value="UniProtKB-EC"/>
</dbReference>
<dbReference type="PANTHER" id="PTHR11247">
    <property type="entry name" value="PALMITOYL-PROTEIN THIOESTERASE/DOLICHYLDIPHOSPHATASE 1"/>
    <property type="match status" value="1"/>
</dbReference>
<keyword evidence="7" id="KW-0325">Glycoprotein</keyword>
<dbReference type="GO" id="GO:0005764">
    <property type="term" value="C:lysosome"/>
    <property type="evidence" value="ECO:0007669"/>
    <property type="project" value="TreeGrafter"/>
</dbReference>
<dbReference type="FunFam" id="3.40.50.1820:FF:000107">
    <property type="entry name" value="Palmitoyl-protein thioesterase 1"/>
    <property type="match status" value="1"/>
</dbReference>
<evidence type="ECO:0000256" key="9">
    <source>
        <dbReference type="ARBA" id="ARBA00047409"/>
    </source>
</evidence>
<sequence>MVRAWLKFSLTMLKVFFVLILLNFTSGFTPVVLWHGMGDSCCNPLSLGRLMKVIKAEMPGVYVKSLRIGKDIIEDTENGYFMNVNLQVLEACKQIKNDTFLQNGYNAIGFSQGAQFLRAVAQRCPSGMKKLISIGGQHQGVYGLPKCLPPKHKLCEYLRYLLDKGAYWSWVQDQFVQAEYWHDPIREEVYRERSYFLADINNERFFNTTYRQGLVSLQKFVMVMFEKDTMVIPKESEWFGFYTPGQAKEITELTSSRIYLDPEDKLGLREMNLGGKLDFISLPTDHLQFHEDWFVDTIIYGYLK</sequence>
<comment type="catalytic activity">
    <reaction evidence="9">
        <text>S-hexadecanoyl-L-cysteinyl-[protein] + H2O = L-cysteinyl-[protein] + hexadecanoate + H(+)</text>
        <dbReference type="Rhea" id="RHEA:19233"/>
        <dbReference type="Rhea" id="RHEA-COMP:10131"/>
        <dbReference type="Rhea" id="RHEA-COMP:11032"/>
        <dbReference type="ChEBI" id="CHEBI:7896"/>
        <dbReference type="ChEBI" id="CHEBI:15377"/>
        <dbReference type="ChEBI" id="CHEBI:15378"/>
        <dbReference type="ChEBI" id="CHEBI:29950"/>
        <dbReference type="ChEBI" id="CHEBI:74151"/>
        <dbReference type="EC" id="3.1.2.22"/>
    </reaction>
    <physiologicalReaction direction="left-to-right" evidence="9">
        <dbReference type="Rhea" id="RHEA:19234"/>
    </physiologicalReaction>
</comment>
<evidence type="ECO:0000256" key="4">
    <source>
        <dbReference type="ARBA" id="ARBA00022729"/>
    </source>
</evidence>
<dbReference type="AlphaFoldDB" id="R4FKU8"/>
<comment type="similarity">
    <text evidence="1">Belongs to the palmitoyl-protein thioesterase family.</text>
</comment>
<keyword evidence="12" id="KW-1185">Reference proteome</keyword>
<keyword evidence="6" id="KW-1015">Disulfide bond</keyword>
<evidence type="ECO:0000256" key="8">
    <source>
        <dbReference type="ARBA" id="ARBA00031934"/>
    </source>
</evidence>
<dbReference type="PRINTS" id="PR00414">
    <property type="entry name" value="PPTHIESTRASE"/>
</dbReference>
<dbReference type="FunCoup" id="R4FKU8">
    <property type="interactions" value="1327"/>
</dbReference>
<dbReference type="EC" id="3.1.2.22" evidence="2"/>
<dbReference type="STRING" id="13249.R4FKU8"/>